<comment type="caution">
    <text evidence="3">The sequence shown here is derived from an EMBL/GenBank/DDBJ whole genome shotgun (WGS) entry which is preliminary data.</text>
</comment>
<evidence type="ECO:0000259" key="1">
    <source>
        <dbReference type="Pfam" id="PF03171"/>
    </source>
</evidence>
<dbReference type="InterPro" id="IPR026992">
    <property type="entry name" value="DIOX_N"/>
</dbReference>
<evidence type="ECO:0008006" key="5">
    <source>
        <dbReference type="Google" id="ProtNLM"/>
    </source>
</evidence>
<dbReference type="PANTHER" id="PTHR47990">
    <property type="entry name" value="2-OXOGLUTARATE (2OG) AND FE(II)-DEPENDENT OXYGENASE SUPERFAMILY PROTEIN-RELATED"/>
    <property type="match status" value="1"/>
</dbReference>
<evidence type="ECO:0000313" key="3">
    <source>
        <dbReference type="EMBL" id="CAH2353015.1"/>
    </source>
</evidence>
<name>A0A9P0VYK3_9ASCO</name>
<dbReference type="Proteomes" id="UP000837801">
    <property type="component" value="Unassembled WGS sequence"/>
</dbReference>
<dbReference type="Pfam" id="PF03171">
    <property type="entry name" value="2OG-FeII_Oxy"/>
    <property type="match status" value="1"/>
</dbReference>
<dbReference type="EMBL" id="CAKXYY010000009">
    <property type="protein sequence ID" value="CAH2353015.1"/>
    <property type="molecule type" value="Genomic_DNA"/>
</dbReference>
<protein>
    <recommendedName>
        <fullName evidence="5">Fe2OG dioxygenase domain-containing protein</fullName>
    </recommendedName>
</protein>
<organism evidence="3 4">
    <name type="scientific">[Candida] railenensis</name>
    <dbReference type="NCBI Taxonomy" id="45579"/>
    <lineage>
        <taxon>Eukaryota</taxon>
        <taxon>Fungi</taxon>
        <taxon>Dikarya</taxon>
        <taxon>Ascomycota</taxon>
        <taxon>Saccharomycotina</taxon>
        <taxon>Pichiomycetes</taxon>
        <taxon>Debaryomycetaceae</taxon>
        <taxon>Kurtzmaniella</taxon>
    </lineage>
</organism>
<dbReference type="InterPro" id="IPR050231">
    <property type="entry name" value="Iron_ascorbate_oxido_reductase"/>
</dbReference>
<dbReference type="InterPro" id="IPR027443">
    <property type="entry name" value="IPNS-like_sf"/>
</dbReference>
<feature type="domain" description="Non-haem dioxygenase N-terminal" evidence="2">
    <location>
        <begin position="32"/>
        <end position="132"/>
    </location>
</feature>
<keyword evidence="4" id="KW-1185">Reference proteome</keyword>
<dbReference type="InterPro" id="IPR044861">
    <property type="entry name" value="IPNS-like_FE2OG_OXY"/>
</dbReference>
<dbReference type="OrthoDB" id="406156at2759"/>
<dbReference type="AlphaFoldDB" id="A0A9P0VYK3"/>
<evidence type="ECO:0000259" key="2">
    <source>
        <dbReference type="Pfam" id="PF14226"/>
    </source>
</evidence>
<sequence length="408" mass="46811">MTVSDVDSKYNVRPFVEAPPIEEGKPEVIKLDAIDLSQFQYGPEGLQVRERLANQLEKTITASGFFNVINFGYDTQKLEYLKAIAQSLVELPESEKEKYYSGAATAEKDSENKKKGLGAERGEGFKPKGFWKMSEDGVRDSIVHFNFRDAKLPSTFKSKANSYPELFAEHWKEVNEYYTFLHTVVLKKILYLCDIILQIPEGSLYERYFTLAEDESIKDSSGGHGRFMMYHPLTKEDASRTKGSWLRGHSDISAFSLITSQPILALQIKDFETGQWKYVDYRPNSLVCNIGDALEFLTGGYFKASIHRVTLPPEVQLGYKRLVLIDFINPREDTIIHPKSLDSAKLKSLGLHERPEWDEITYKQWDDVKGKLLGEDRVGQRNLLFYYGRHIERWHHKAVKDNIDLSSG</sequence>
<evidence type="ECO:0000313" key="4">
    <source>
        <dbReference type="Proteomes" id="UP000837801"/>
    </source>
</evidence>
<accession>A0A9P0VYK3</accession>
<proteinExistence type="predicted"/>
<gene>
    <name evidence="3" type="ORF">CLIB1423_09S00914</name>
</gene>
<dbReference type="Pfam" id="PF14226">
    <property type="entry name" value="DIOX_N"/>
    <property type="match status" value="1"/>
</dbReference>
<feature type="domain" description="Isopenicillin N synthase-like Fe(2+) 2OG dioxygenase" evidence="1">
    <location>
        <begin position="246"/>
        <end position="329"/>
    </location>
</feature>
<dbReference type="SUPFAM" id="SSF51197">
    <property type="entry name" value="Clavaminate synthase-like"/>
    <property type="match status" value="1"/>
</dbReference>
<reference evidence="3" key="1">
    <citation type="submission" date="2022-03" db="EMBL/GenBank/DDBJ databases">
        <authorList>
            <person name="Legras J.-L."/>
            <person name="Devillers H."/>
            <person name="Grondin C."/>
        </authorList>
    </citation>
    <scope>NUCLEOTIDE SEQUENCE</scope>
    <source>
        <strain evidence="3">CLIB 1423</strain>
    </source>
</reference>
<dbReference type="Gene3D" id="2.60.120.330">
    <property type="entry name" value="B-lactam Antibiotic, Isopenicillin N Synthase, Chain"/>
    <property type="match status" value="1"/>
</dbReference>